<name>A0A9D1CS40_9FIRM</name>
<dbReference type="Gene3D" id="3.50.50.60">
    <property type="entry name" value="FAD/NAD(P)-binding domain"/>
    <property type="match status" value="1"/>
</dbReference>
<feature type="domain" description="FAD/NAD(P)-binding" evidence="1">
    <location>
        <begin position="1"/>
        <end position="60"/>
    </location>
</feature>
<sequence length="78" mass="8186">MKIIVIGAVAAGTKAAAKIKRELGNGAEVLVITRERDISYAGCGLPYYIGGVIEDRSELLQNTPESFAGLTGVTMRCG</sequence>
<dbReference type="SUPFAM" id="SSF51905">
    <property type="entry name" value="FAD/NAD(P)-binding domain"/>
    <property type="match status" value="1"/>
</dbReference>
<dbReference type="Proteomes" id="UP000824262">
    <property type="component" value="Unassembled WGS sequence"/>
</dbReference>
<reference evidence="2" key="2">
    <citation type="journal article" date="2021" name="PeerJ">
        <title>Extensive microbial diversity within the chicken gut microbiome revealed by metagenomics and culture.</title>
        <authorList>
            <person name="Gilroy R."/>
            <person name="Ravi A."/>
            <person name="Getino M."/>
            <person name="Pursley I."/>
            <person name="Horton D.L."/>
            <person name="Alikhan N.F."/>
            <person name="Baker D."/>
            <person name="Gharbi K."/>
            <person name="Hall N."/>
            <person name="Watson M."/>
            <person name="Adriaenssens E.M."/>
            <person name="Foster-Nyarko E."/>
            <person name="Jarju S."/>
            <person name="Secka A."/>
            <person name="Antonio M."/>
            <person name="Oren A."/>
            <person name="Chaudhuri R.R."/>
            <person name="La Ragione R."/>
            <person name="Hildebrand F."/>
            <person name="Pallen M.J."/>
        </authorList>
    </citation>
    <scope>NUCLEOTIDE SEQUENCE</scope>
    <source>
        <strain evidence="2">ChiBcolR7-354</strain>
    </source>
</reference>
<organism evidence="2 3">
    <name type="scientific">Candidatus Scatomorpha intestinavium</name>
    <dbReference type="NCBI Taxonomy" id="2840922"/>
    <lineage>
        <taxon>Bacteria</taxon>
        <taxon>Bacillati</taxon>
        <taxon>Bacillota</taxon>
        <taxon>Clostridia</taxon>
        <taxon>Eubacteriales</taxon>
        <taxon>Candidatus Scatomorpha</taxon>
    </lineage>
</organism>
<accession>A0A9D1CS40</accession>
<dbReference type="EMBL" id="DVGA01000024">
    <property type="protein sequence ID" value="HIQ77993.1"/>
    <property type="molecule type" value="Genomic_DNA"/>
</dbReference>
<feature type="non-terminal residue" evidence="2">
    <location>
        <position position="78"/>
    </location>
</feature>
<dbReference type="AlphaFoldDB" id="A0A9D1CS40"/>
<gene>
    <name evidence="2" type="ORF">IAB77_01885</name>
</gene>
<proteinExistence type="predicted"/>
<evidence type="ECO:0000259" key="1">
    <source>
        <dbReference type="Pfam" id="PF07992"/>
    </source>
</evidence>
<protein>
    <submittedName>
        <fullName evidence="2">FAD-dependent oxidoreductase</fullName>
    </submittedName>
</protein>
<dbReference type="Pfam" id="PF07992">
    <property type="entry name" value="Pyr_redox_2"/>
    <property type="match status" value="1"/>
</dbReference>
<dbReference type="GO" id="GO:0016491">
    <property type="term" value="F:oxidoreductase activity"/>
    <property type="evidence" value="ECO:0007669"/>
    <property type="project" value="InterPro"/>
</dbReference>
<reference evidence="2" key="1">
    <citation type="submission" date="2020-10" db="EMBL/GenBank/DDBJ databases">
        <authorList>
            <person name="Gilroy R."/>
        </authorList>
    </citation>
    <scope>NUCLEOTIDE SEQUENCE</scope>
    <source>
        <strain evidence="2">ChiBcolR7-354</strain>
    </source>
</reference>
<dbReference type="InterPro" id="IPR023753">
    <property type="entry name" value="FAD/NAD-binding_dom"/>
</dbReference>
<dbReference type="InterPro" id="IPR036188">
    <property type="entry name" value="FAD/NAD-bd_sf"/>
</dbReference>
<evidence type="ECO:0000313" key="3">
    <source>
        <dbReference type="Proteomes" id="UP000824262"/>
    </source>
</evidence>
<evidence type="ECO:0000313" key="2">
    <source>
        <dbReference type="EMBL" id="HIQ77993.1"/>
    </source>
</evidence>
<comment type="caution">
    <text evidence="2">The sequence shown here is derived from an EMBL/GenBank/DDBJ whole genome shotgun (WGS) entry which is preliminary data.</text>
</comment>